<comment type="caution">
    <text evidence="1">The sequence shown here is derived from an EMBL/GenBank/DDBJ whole genome shotgun (WGS) entry which is preliminary data.</text>
</comment>
<proteinExistence type="predicted"/>
<evidence type="ECO:0000313" key="2">
    <source>
        <dbReference type="Proteomes" id="UP001498469"/>
    </source>
</evidence>
<gene>
    <name evidence="1" type="ORF">SJI18_20430</name>
</gene>
<dbReference type="EMBL" id="JAZHFS010000026">
    <property type="protein sequence ID" value="MEF2114659.1"/>
    <property type="molecule type" value="Genomic_DNA"/>
</dbReference>
<reference evidence="1 2" key="1">
    <citation type="submission" date="2023-11" db="EMBL/GenBank/DDBJ databases">
        <title>Draft genome sequence of a psychrophilic Clostridium strain from permafrost water brine.</title>
        <authorList>
            <person name="Shcherbakova V.A."/>
            <person name="Trubitsyn V.E."/>
            <person name="Zakharyuk A.G."/>
        </authorList>
    </citation>
    <scope>NUCLEOTIDE SEQUENCE [LARGE SCALE GENOMIC DNA]</scope>
    <source>
        <strain evidence="1 2">14F</strain>
    </source>
</reference>
<keyword evidence="2" id="KW-1185">Reference proteome</keyword>
<sequence length="59" mass="6729">MQKFMEIYQLEDLEDKDLIVLKRIANDLAGNNFFKVGMALSFAKADDQAKVTYLSAQVE</sequence>
<dbReference type="RefSeq" id="WP_216255460.1">
    <property type="nucleotide sequence ID" value="NZ_JAZHFS010000026.1"/>
</dbReference>
<organism evidence="1 2">
    <name type="scientific">Clostridium frigoriphilum</name>
    <dbReference type="NCBI Taxonomy" id="443253"/>
    <lineage>
        <taxon>Bacteria</taxon>
        <taxon>Bacillati</taxon>
        <taxon>Bacillota</taxon>
        <taxon>Clostridia</taxon>
        <taxon>Eubacteriales</taxon>
        <taxon>Clostridiaceae</taxon>
        <taxon>Clostridium</taxon>
    </lineage>
</organism>
<evidence type="ECO:0000313" key="1">
    <source>
        <dbReference type="EMBL" id="MEF2114659.1"/>
    </source>
</evidence>
<protein>
    <submittedName>
        <fullName evidence="1">Uncharacterized protein</fullName>
    </submittedName>
</protein>
<dbReference type="Proteomes" id="UP001498469">
    <property type="component" value="Unassembled WGS sequence"/>
</dbReference>
<name>A0ABU7UUH6_9CLOT</name>
<accession>A0ABU7UUH6</accession>